<organism evidence="17 18">
    <name type="scientific">Ameiurus melas</name>
    <name type="common">Black bullhead</name>
    <name type="synonym">Silurus melas</name>
    <dbReference type="NCBI Taxonomy" id="219545"/>
    <lineage>
        <taxon>Eukaryota</taxon>
        <taxon>Metazoa</taxon>
        <taxon>Chordata</taxon>
        <taxon>Craniata</taxon>
        <taxon>Vertebrata</taxon>
        <taxon>Euteleostomi</taxon>
        <taxon>Actinopterygii</taxon>
        <taxon>Neopterygii</taxon>
        <taxon>Teleostei</taxon>
        <taxon>Ostariophysi</taxon>
        <taxon>Siluriformes</taxon>
        <taxon>Ictaluridae</taxon>
        <taxon>Ameiurus</taxon>
    </lineage>
</organism>
<dbReference type="PANTHER" id="PTHR22803">
    <property type="entry name" value="MANNOSE, PHOSPHOLIPASE, LECTIN RECEPTOR RELATED"/>
    <property type="match status" value="1"/>
</dbReference>
<dbReference type="PROSITE" id="PS50041">
    <property type="entry name" value="C_TYPE_LECTIN_2"/>
    <property type="match status" value="8"/>
</dbReference>
<feature type="disulfide bond" evidence="11">
    <location>
        <begin position="169"/>
        <end position="195"/>
    </location>
</feature>
<feature type="domain" description="C-type lectin" evidence="15">
    <location>
        <begin position="798"/>
        <end position="912"/>
    </location>
</feature>
<gene>
    <name evidence="17" type="ORF">AMELA_G00069380</name>
</gene>
<comment type="subcellular location">
    <subcellularLocation>
        <location evidence="1">Membrane</location>
        <topology evidence="1">Single-pass membrane protein</topology>
    </subcellularLocation>
</comment>
<dbReference type="Pfam" id="PF00040">
    <property type="entry name" value="fn2"/>
    <property type="match status" value="1"/>
</dbReference>
<dbReference type="CDD" id="cd00037">
    <property type="entry name" value="CLECT"/>
    <property type="match status" value="8"/>
</dbReference>
<evidence type="ECO:0000256" key="7">
    <source>
        <dbReference type="ARBA" id="ARBA00023136"/>
    </source>
</evidence>
<feature type="transmembrane region" description="Helical" evidence="13">
    <location>
        <begin position="1372"/>
        <end position="1394"/>
    </location>
</feature>
<evidence type="ECO:0000259" key="15">
    <source>
        <dbReference type="PROSITE" id="PS50041"/>
    </source>
</evidence>
<keyword evidence="8 11" id="KW-1015">Disulfide bond</keyword>
<dbReference type="PROSITE" id="PS00615">
    <property type="entry name" value="C_TYPE_LECTIN_1"/>
    <property type="match status" value="1"/>
</dbReference>
<dbReference type="Gene3D" id="2.10.10.10">
    <property type="entry name" value="Fibronectin, type II, collagen-binding"/>
    <property type="match status" value="1"/>
</dbReference>
<evidence type="ECO:0000256" key="8">
    <source>
        <dbReference type="ARBA" id="ARBA00023157"/>
    </source>
</evidence>
<dbReference type="SUPFAM" id="SSF50370">
    <property type="entry name" value="Ricin B-like lectins"/>
    <property type="match status" value="1"/>
</dbReference>
<evidence type="ECO:0000256" key="13">
    <source>
        <dbReference type="SAM" id="Phobius"/>
    </source>
</evidence>
<name>A0A7J6B5M4_AMEME</name>
<keyword evidence="2" id="KW-0254">Endocytosis</keyword>
<dbReference type="InterPro" id="IPR001304">
    <property type="entry name" value="C-type_lectin-like"/>
</dbReference>
<feature type="region of interest" description="Disordered" evidence="12">
    <location>
        <begin position="1414"/>
        <end position="1436"/>
    </location>
</feature>
<dbReference type="PROSITE" id="PS50231">
    <property type="entry name" value="RICIN_B_LECTIN"/>
    <property type="match status" value="1"/>
</dbReference>
<dbReference type="InterPro" id="IPR013806">
    <property type="entry name" value="Kringle-like"/>
</dbReference>
<evidence type="ECO:0000256" key="4">
    <source>
        <dbReference type="ARBA" id="ARBA00022729"/>
    </source>
</evidence>
<comment type="caution">
    <text evidence="17">The sequence shown here is derived from an EMBL/GenBank/DDBJ whole genome shotgun (WGS) entry which is preliminary data.</text>
</comment>
<keyword evidence="6 13" id="KW-1133">Transmembrane helix</keyword>
<evidence type="ECO:0000313" key="18">
    <source>
        <dbReference type="Proteomes" id="UP000593565"/>
    </source>
</evidence>
<reference evidence="17 18" key="1">
    <citation type="submission" date="2020-02" db="EMBL/GenBank/DDBJ databases">
        <title>A chromosome-scale genome assembly of the black bullhead catfish (Ameiurus melas).</title>
        <authorList>
            <person name="Wen M."/>
            <person name="Zham M."/>
            <person name="Cabau C."/>
            <person name="Klopp C."/>
            <person name="Donnadieu C."/>
            <person name="Roques C."/>
            <person name="Bouchez O."/>
            <person name="Lampietro C."/>
            <person name="Jouanno E."/>
            <person name="Herpin A."/>
            <person name="Louis A."/>
            <person name="Berthelot C."/>
            <person name="Parey E."/>
            <person name="Roest-Crollius H."/>
            <person name="Braasch I."/>
            <person name="Postlethwait J."/>
            <person name="Robinson-Rechavi M."/>
            <person name="Echchiki A."/>
            <person name="Begum T."/>
            <person name="Montfort J."/>
            <person name="Schartl M."/>
            <person name="Bobe J."/>
            <person name="Guiguen Y."/>
        </authorList>
    </citation>
    <scope>NUCLEOTIDE SEQUENCE [LARGE SCALE GENOMIC DNA]</scope>
    <source>
        <strain evidence="17">M_S1</strain>
        <tissue evidence="17">Blood</tissue>
    </source>
</reference>
<keyword evidence="4 14" id="KW-0732">Signal</keyword>
<dbReference type="InterPro" id="IPR018378">
    <property type="entry name" value="C-type_lectin_CS"/>
</dbReference>
<feature type="domain" description="C-type lectin" evidence="15">
    <location>
        <begin position="507"/>
        <end position="622"/>
    </location>
</feature>
<feature type="domain" description="Fibronectin type-II" evidence="16">
    <location>
        <begin position="164"/>
        <end position="212"/>
    </location>
</feature>
<dbReference type="InterPro" id="IPR000772">
    <property type="entry name" value="Ricin_B_lectin"/>
</dbReference>
<dbReference type="InterPro" id="IPR050111">
    <property type="entry name" value="C-type_lectin/snaclec_domain"/>
</dbReference>
<dbReference type="SMART" id="SM00458">
    <property type="entry name" value="RICIN"/>
    <property type="match status" value="1"/>
</dbReference>
<dbReference type="InterPro" id="IPR016186">
    <property type="entry name" value="C-type_lectin-like/link_sf"/>
</dbReference>
<feature type="chain" id="PRO_5029449184" description="Macrophage mannose receptor 1-like" evidence="14">
    <location>
        <begin position="25"/>
        <end position="1436"/>
    </location>
</feature>
<dbReference type="InterPro" id="IPR000562">
    <property type="entry name" value="FN_type2_dom"/>
</dbReference>
<dbReference type="Pfam" id="PF00059">
    <property type="entry name" value="Lectin_C"/>
    <property type="match status" value="8"/>
</dbReference>
<dbReference type="SUPFAM" id="SSF57440">
    <property type="entry name" value="Kringle-like"/>
    <property type="match status" value="1"/>
</dbReference>
<dbReference type="Gene3D" id="3.10.100.10">
    <property type="entry name" value="Mannose-Binding Protein A, subunit A"/>
    <property type="match status" value="8"/>
</dbReference>
<dbReference type="Pfam" id="PF24562">
    <property type="entry name" value="CysR_MRC2_N"/>
    <property type="match status" value="1"/>
</dbReference>
<proteinExistence type="predicted"/>
<feature type="signal peptide" evidence="14">
    <location>
        <begin position="1"/>
        <end position="24"/>
    </location>
</feature>
<dbReference type="InterPro" id="IPR016187">
    <property type="entry name" value="CTDL_fold"/>
</dbReference>
<feature type="domain" description="C-type lectin" evidence="15">
    <location>
        <begin position="940"/>
        <end position="1066"/>
    </location>
</feature>
<evidence type="ECO:0000256" key="11">
    <source>
        <dbReference type="PROSITE-ProRule" id="PRU00479"/>
    </source>
</evidence>
<evidence type="ECO:0000256" key="3">
    <source>
        <dbReference type="ARBA" id="ARBA00022692"/>
    </source>
</evidence>
<dbReference type="InterPro" id="IPR036943">
    <property type="entry name" value="FN_type2_sf"/>
</dbReference>
<feature type="domain" description="C-type lectin" evidence="15">
    <location>
        <begin position="654"/>
        <end position="771"/>
    </location>
</feature>
<accession>A0A7J6B5M4</accession>
<evidence type="ECO:0000256" key="9">
    <source>
        <dbReference type="ARBA" id="ARBA00023170"/>
    </source>
</evidence>
<feature type="domain" description="C-type lectin" evidence="15">
    <location>
        <begin position="364"/>
        <end position="481"/>
    </location>
</feature>
<evidence type="ECO:0000256" key="1">
    <source>
        <dbReference type="ARBA" id="ARBA00004167"/>
    </source>
</evidence>
<evidence type="ECO:0000256" key="12">
    <source>
        <dbReference type="SAM" id="MobiDB-lite"/>
    </source>
</evidence>
<feature type="disulfide bond" evidence="11">
    <location>
        <begin position="183"/>
        <end position="210"/>
    </location>
</feature>
<keyword evidence="3 13" id="KW-0812">Transmembrane</keyword>
<keyword evidence="9" id="KW-0675">Receptor</keyword>
<evidence type="ECO:0000256" key="5">
    <source>
        <dbReference type="ARBA" id="ARBA00022737"/>
    </source>
</evidence>
<dbReference type="SMART" id="SM00059">
    <property type="entry name" value="FN2"/>
    <property type="match status" value="1"/>
</dbReference>
<evidence type="ECO:0008006" key="19">
    <source>
        <dbReference type="Google" id="ProtNLM"/>
    </source>
</evidence>
<dbReference type="SMART" id="SM00034">
    <property type="entry name" value="CLECT"/>
    <property type="match status" value="8"/>
</dbReference>
<dbReference type="GO" id="GO:0006897">
    <property type="term" value="P:endocytosis"/>
    <property type="evidence" value="ECO:0007669"/>
    <property type="project" value="UniProtKB-KW"/>
</dbReference>
<keyword evidence="18" id="KW-1185">Reference proteome</keyword>
<dbReference type="Proteomes" id="UP000593565">
    <property type="component" value="Unassembled WGS sequence"/>
</dbReference>
<feature type="compositionally biased region" description="Basic and acidic residues" evidence="12">
    <location>
        <begin position="1420"/>
        <end position="1436"/>
    </location>
</feature>
<protein>
    <recommendedName>
        <fullName evidence="19">Macrophage mannose receptor 1-like</fullName>
    </recommendedName>
</protein>
<dbReference type="Gene3D" id="2.80.10.50">
    <property type="match status" value="1"/>
</dbReference>
<keyword evidence="7 13" id="KW-0472">Membrane</keyword>
<dbReference type="SUPFAM" id="SSF56436">
    <property type="entry name" value="C-type lectin-like"/>
    <property type="match status" value="8"/>
</dbReference>
<keyword evidence="10" id="KW-0325">Glycoprotein</keyword>
<evidence type="ECO:0000256" key="14">
    <source>
        <dbReference type="SAM" id="SignalP"/>
    </source>
</evidence>
<dbReference type="GO" id="GO:0016020">
    <property type="term" value="C:membrane"/>
    <property type="evidence" value="ECO:0007669"/>
    <property type="project" value="UniProtKB-SubCell"/>
</dbReference>
<evidence type="ECO:0000313" key="17">
    <source>
        <dbReference type="EMBL" id="KAF4089689.1"/>
    </source>
</evidence>
<dbReference type="PROSITE" id="PS51092">
    <property type="entry name" value="FN2_2"/>
    <property type="match status" value="1"/>
</dbReference>
<evidence type="ECO:0000256" key="6">
    <source>
        <dbReference type="ARBA" id="ARBA00022989"/>
    </source>
</evidence>
<keyword evidence="5" id="KW-0677">Repeat</keyword>
<feature type="domain" description="C-type lectin" evidence="15">
    <location>
        <begin position="224"/>
        <end position="340"/>
    </location>
</feature>
<evidence type="ECO:0000259" key="16">
    <source>
        <dbReference type="PROSITE" id="PS51092"/>
    </source>
</evidence>
<sequence length="1436" mass="164631">MMKSKRLTITAVIVLLLKISHCFADPDGNFLIYNAHKNRCLTDSLQFLEVCNPLSTKQQFRWTSEDRIFNVAQKKCLGVGSRKEGNKLQWYICNAKNDLQKWECTNNSQFSLKNESLYLSLQGESYLLTLSRKQEDKSQWTIHGTTDSICSQPYQELYTLKGNGYGRPCHFPFRYKNKWYSDCTRDDSSIKHEWCAIEIIYEDKELWGYCPTRQIDDFWRKNPLTGMYYQINKESALTWHQARKSCQQQLGDLSSITEPHEQTLISGLSQGNGAPLWMGLNSLDASSGWHWINGQPLRYLNWLSGQPSSQPGRSCGAVSQQYDSKWSTDVCFARHGYICQRVLYTPTIPPAVHTGSCPRPWIPYSGHCYYLNRAKKTWSEAKDACRHDGGDLLSILSIEEQSFAISQLGYLKTDKLWIGLNDLKTAMFFEWSDHSSVPFVSWGKNEPSHNADDKEDCVLIGGEEGKWADEICKNKYGFICKKDAHSSPSTNDTVVTSPGCKPGWTRYGYYCYFIGTETKTFEEAKQMCVKTESYLADITSRIENAFLVSLVGLRPEKHFWIGLSNNKYWHTFEWTNSRKVPYTHFNAGMPGRKQGCVGITTGTLAGLWDVLSCTNKEKYICKQMAEDVITSPAPITTPAPNCSNEWFPLMNRDFCAKLFHMEQEQMKTWSEALDFCRELGGDLLSIHTAFDLQLADNIYTRGAWIGYSIQDPSVGYAWSDGSSTSFENWQDGEPNNYNNVENCAETTFWWWRKTGEWNDMHCEDKKDWFCEIRRGDTPNEVEITTETYNKTDDGWIIFNDHQYYISEYTHVSMKEARWFCKQRHGDLVVINDEKERLFLWHQIQKHNDYYIGMIVDLDKSFKWMDGSPVIFEAWQKNQPAVMNSEENCVNMAHIQGLWESTNCGERKNYICKRSGSVEVNSTATPTEPPRGGCAPDWVKFQGKCYKKELDLKTWNEARSYCKHLGGNLASITSGLQQAFLTLMMDADNPEDLWIGFSNLANKGFKWTDGSVVSYTGWAKGQPSRTEYMWTWNNEEAACIALGNMQRLELGKWVTKSCNDTIGFICSRAIDHFIEPSPTKTPTNFIKVGNDSYMILQKNLTWNEASSQCELKGAHLASIRDLLAQSYIELQTSILGQPLWIGLNSKETNGYFLWIDNWQLNMENWAYSEPKRAHPCVYVDVDGKWKTAYCNETTYSMCKKSTDIAPTPPMQYPGVCPDIIETEPKMIWLPYRGHCYAFVTESVSWSKASQLCLTRGASLVSIEDTNEAKFIENYISFLGDEDGRFSIGLFKTHEEHWLWLDRSVVDYTNWEESTDYNEYSSDCAFISTKTKQWGKQHCLYSHAPFICKTAKVAKPTTTPTISPTEEAAVHRSLAGVAVVVVIAVLFVLAGLAYIYHRRTSSQVATPAYENPMYYTTESPLSEDKDTKSLVDHMENNE</sequence>
<evidence type="ECO:0000256" key="2">
    <source>
        <dbReference type="ARBA" id="ARBA00022583"/>
    </source>
</evidence>
<evidence type="ECO:0000256" key="10">
    <source>
        <dbReference type="ARBA" id="ARBA00023180"/>
    </source>
</evidence>
<dbReference type="EMBL" id="JAAGNN010000005">
    <property type="protein sequence ID" value="KAF4089689.1"/>
    <property type="molecule type" value="Genomic_DNA"/>
</dbReference>
<dbReference type="InterPro" id="IPR035992">
    <property type="entry name" value="Ricin_B-like_lectins"/>
</dbReference>
<feature type="domain" description="C-type lectin" evidence="15">
    <location>
        <begin position="1087"/>
        <end position="1198"/>
    </location>
</feature>
<feature type="domain" description="C-type lectin" evidence="15">
    <location>
        <begin position="1230"/>
        <end position="1337"/>
    </location>
</feature>
<dbReference type="CDD" id="cd00062">
    <property type="entry name" value="FN2"/>
    <property type="match status" value="1"/>
</dbReference>